<keyword evidence="7" id="KW-0808">Transferase</keyword>
<evidence type="ECO:0000259" key="22">
    <source>
        <dbReference type="PROSITE" id="PS51256"/>
    </source>
</evidence>
<evidence type="ECO:0000313" key="23">
    <source>
        <dbReference type="Proteomes" id="UP000504606"/>
    </source>
</evidence>
<evidence type="ECO:0000256" key="11">
    <source>
        <dbReference type="ARBA" id="ARBA00022741"/>
    </source>
</evidence>
<gene>
    <name evidence="24" type="primary">LOC113203102</name>
</gene>
<evidence type="ECO:0000256" key="14">
    <source>
        <dbReference type="ARBA" id="ARBA00022842"/>
    </source>
</evidence>
<reference evidence="24" key="1">
    <citation type="submission" date="2025-08" db="UniProtKB">
        <authorList>
            <consortium name="RefSeq"/>
        </authorList>
    </citation>
    <scope>IDENTIFICATION</scope>
    <source>
        <tissue evidence="24">Whole organism</tissue>
    </source>
</reference>
<keyword evidence="23" id="KW-1185">Reference proteome</keyword>
<comment type="similarity">
    <text evidence="4">Belongs to the protein kinase superfamily. TKL Ser/Thr protein kinase family. TGFB receptor subfamily.</text>
</comment>
<keyword evidence="8 19" id="KW-0812">Transmembrane</keyword>
<dbReference type="FunFam" id="3.30.200.20:FF:000055">
    <property type="entry name" value="Receptor protein serine/threonine kinase"/>
    <property type="match status" value="1"/>
</dbReference>
<evidence type="ECO:0000256" key="5">
    <source>
        <dbReference type="ARBA" id="ARBA00012401"/>
    </source>
</evidence>
<feature type="domain" description="GS" evidence="22">
    <location>
        <begin position="197"/>
        <end position="224"/>
    </location>
</feature>
<evidence type="ECO:0000256" key="6">
    <source>
        <dbReference type="ARBA" id="ARBA00022527"/>
    </source>
</evidence>
<dbReference type="InterPro" id="IPR011009">
    <property type="entry name" value="Kinase-like_dom_sf"/>
</dbReference>
<evidence type="ECO:0000256" key="16">
    <source>
        <dbReference type="ARBA" id="ARBA00023136"/>
    </source>
</evidence>
<dbReference type="PROSITE" id="PS51256">
    <property type="entry name" value="GS"/>
    <property type="match status" value="1"/>
</dbReference>
<dbReference type="InterPro" id="IPR000333">
    <property type="entry name" value="TGFB_receptor"/>
</dbReference>
<feature type="transmembrane region" description="Helical" evidence="19">
    <location>
        <begin position="147"/>
        <end position="172"/>
    </location>
</feature>
<dbReference type="GO" id="GO:0046872">
    <property type="term" value="F:metal ion binding"/>
    <property type="evidence" value="ECO:0007669"/>
    <property type="project" value="UniProtKB-KW"/>
</dbReference>
<dbReference type="PROSITE" id="PS00108">
    <property type="entry name" value="PROTEIN_KINASE_ST"/>
    <property type="match status" value="1"/>
</dbReference>
<dbReference type="PANTHER" id="PTHR23255:SF68">
    <property type="entry name" value="RECEPTOR PROTEIN SERINE_THREONINE KINASE"/>
    <property type="match status" value="1"/>
</dbReference>
<protein>
    <recommendedName>
        <fullName evidence="5">receptor protein serine/threonine kinase</fullName>
        <ecNumber evidence="5">2.7.11.30</ecNumber>
    </recommendedName>
</protein>
<dbReference type="SUPFAM" id="SSF57302">
    <property type="entry name" value="Snake toxin-like"/>
    <property type="match status" value="1"/>
</dbReference>
<feature type="domain" description="Protein kinase" evidence="21">
    <location>
        <begin position="225"/>
        <end position="526"/>
    </location>
</feature>
<comment type="cofactor">
    <cofactor evidence="2">
        <name>Mg(2+)</name>
        <dbReference type="ChEBI" id="CHEBI:18420"/>
    </cofactor>
</comment>
<dbReference type="FunFam" id="2.10.60.10:FF:000021">
    <property type="entry name" value="Receptor protein serine/threonine kinase"/>
    <property type="match status" value="1"/>
</dbReference>
<evidence type="ECO:0000256" key="9">
    <source>
        <dbReference type="ARBA" id="ARBA00022723"/>
    </source>
</evidence>
<keyword evidence="12" id="KW-0418">Kinase</keyword>
<keyword evidence="6" id="KW-0723">Serine/threonine-protein kinase</keyword>
<evidence type="ECO:0000256" key="15">
    <source>
        <dbReference type="ARBA" id="ARBA00022989"/>
    </source>
</evidence>
<evidence type="ECO:0000256" key="4">
    <source>
        <dbReference type="ARBA" id="ARBA00009605"/>
    </source>
</evidence>
<dbReference type="GO" id="GO:0071363">
    <property type="term" value="P:cellular response to growth factor stimulus"/>
    <property type="evidence" value="ECO:0007669"/>
    <property type="project" value="TreeGrafter"/>
</dbReference>
<evidence type="ECO:0000256" key="18">
    <source>
        <dbReference type="PROSITE-ProRule" id="PRU10141"/>
    </source>
</evidence>
<dbReference type="SMART" id="SM00220">
    <property type="entry name" value="S_TKc"/>
    <property type="match status" value="1"/>
</dbReference>
<evidence type="ECO:0000313" key="24">
    <source>
        <dbReference type="RefSeq" id="XP_026273386.1"/>
    </source>
</evidence>
<evidence type="ECO:0000256" key="2">
    <source>
        <dbReference type="ARBA" id="ARBA00001946"/>
    </source>
</evidence>
<dbReference type="CTD" id="33753"/>
<keyword evidence="16 19" id="KW-0472">Membrane</keyword>
<organism evidence="23 24">
    <name type="scientific">Frankliniella occidentalis</name>
    <name type="common">Western flower thrips</name>
    <name type="synonym">Euthrips occidentalis</name>
    <dbReference type="NCBI Taxonomy" id="133901"/>
    <lineage>
        <taxon>Eukaryota</taxon>
        <taxon>Metazoa</taxon>
        <taxon>Ecdysozoa</taxon>
        <taxon>Arthropoda</taxon>
        <taxon>Hexapoda</taxon>
        <taxon>Insecta</taxon>
        <taxon>Pterygota</taxon>
        <taxon>Neoptera</taxon>
        <taxon>Paraneoptera</taxon>
        <taxon>Thysanoptera</taxon>
        <taxon>Terebrantia</taxon>
        <taxon>Thripoidea</taxon>
        <taxon>Thripidae</taxon>
        <taxon>Frankliniella</taxon>
    </lineage>
</organism>
<dbReference type="Gene3D" id="2.10.60.10">
    <property type="entry name" value="CD59"/>
    <property type="match status" value="1"/>
</dbReference>
<dbReference type="InterPro" id="IPR003605">
    <property type="entry name" value="GS_dom"/>
</dbReference>
<dbReference type="KEGG" id="foc:113203102"/>
<keyword evidence="13 18" id="KW-0067">ATP-binding</keyword>
<keyword evidence="15 19" id="KW-1133">Transmembrane helix</keyword>
<sequence>MRTKMAEALLSSQDWGRFSMFLPTLFTLLVSLNHGNALICYCDGACPDHEPNGTCIAPPNSYCFVAMNEVDTSDNVKEIEITYGCLPSNERGHMQCKGNQVPHYLQKSIACCNDKDLCNHNLHPEPFRTRTTTPLPDHGISDNSMPYIALFLSVFICLLLLAILFIGLWIWYTRREAQWKNKLIQNSSRNLYLTSHGTLHDLMEQSSGSGSGLPLLVQRTIAKQLQMVESVGKGRYGEVWLASWRGEPVAVKVFFTTEEASWFRETNIYQTVLMRHENILGFIAADIKGTGTWTQMLLITDYHERGSLHDYLQTNVLDSSSLLTMALSIASGLTHLHTEIFGTKGKPAISHRDIKSKNILVKNDGQCAIADFGLAVRYVSERDEINIAPNARVGTRRYMAPEVLDESLDTSSFDAFKMADMYSFGLVLWELSRRTVTGDKQTVVDDYQLPYWDCVPSDPSFEDMKDVVCLKKIRPPLPARWQSEEVLKILGKVMQECWHPHPGVRLTSLRVKKTLGKLCASSHYKIV</sequence>
<dbReference type="SUPFAM" id="SSF56112">
    <property type="entry name" value="Protein kinase-like (PK-like)"/>
    <property type="match status" value="1"/>
</dbReference>
<evidence type="ECO:0000256" key="3">
    <source>
        <dbReference type="ARBA" id="ARBA00004479"/>
    </source>
</evidence>
<dbReference type="GO" id="GO:0005886">
    <property type="term" value="C:plasma membrane"/>
    <property type="evidence" value="ECO:0007669"/>
    <property type="project" value="TreeGrafter"/>
</dbReference>
<dbReference type="GO" id="GO:0005524">
    <property type="term" value="F:ATP binding"/>
    <property type="evidence" value="ECO:0007669"/>
    <property type="project" value="UniProtKB-UniRule"/>
</dbReference>
<feature type="chain" id="PRO_5026864022" description="receptor protein serine/threonine kinase" evidence="20">
    <location>
        <begin position="38"/>
        <end position="527"/>
    </location>
</feature>
<dbReference type="PROSITE" id="PS50011">
    <property type="entry name" value="PROTEIN_KINASE_DOM"/>
    <property type="match status" value="1"/>
</dbReference>
<keyword evidence="11 18" id="KW-0547">Nucleotide-binding</keyword>
<evidence type="ECO:0000256" key="7">
    <source>
        <dbReference type="ARBA" id="ARBA00022679"/>
    </source>
</evidence>
<dbReference type="OrthoDB" id="69842at2759"/>
<dbReference type="Gene3D" id="1.10.510.10">
    <property type="entry name" value="Transferase(Phosphotransferase) domain 1"/>
    <property type="match status" value="1"/>
</dbReference>
<keyword evidence="14" id="KW-0460">Magnesium</keyword>
<dbReference type="EC" id="2.7.11.30" evidence="5"/>
<comment type="cofactor">
    <cofactor evidence="1">
        <name>Mn(2+)</name>
        <dbReference type="ChEBI" id="CHEBI:29035"/>
    </cofactor>
</comment>
<feature type="signal peptide" evidence="20">
    <location>
        <begin position="1"/>
        <end position="37"/>
    </location>
</feature>
<feature type="binding site" evidence="18">
    <location>
        <position position="252"/>
    </location>
    <ligand>
        <name>ATP</name>
        <dbReference type="ChEBI" id="CHEBI:30616"/>
    </ligand>
</feature>
<evidence type="ECO:0000256" key="20">
    <source>
        <dbReference type="SAM" id="SignalP"/>
    </source>
</evidence>
<dbReference type="GeneID" id="113203102"/>
<dbReference type="PANTHER" id="PTHR23255">
    <property type="entry name" value="TRANSFORMING GROWTH FACTOR-BETA RECEPTOR TYPE I AND II"/>
    <property type="match status" value="1"/>
</dbReference>
<dbReference type="InterPro" id="IPR000719">
    <property type="entry name" value="Prot_kinase_dom"/>
</dbReference>
<dbReference type="InterPro" id="IPR000472">
    <property type="entry name" value="Activin_recp"/>
</dbReference>
<dbReference type="FunFam" id="1.10.510.10:FF:000018">
    <property type="entry name" value="Receptor protein serine/threonine kinase"/>
    <property type="match status" value="1"/>
</dbReference>
<dbReference type="SMART" id="SM00467">
    <property type="entry name" value="GS"/>
    <property type="match status" value="1"/>
</dbReference>
<evidence type="ECO:0000256" key="13">
    <source>
        <dbReference type="ARBA" id="ARBA00022840"/>
    </source>
</evidence>
<dbReference type="AlphaFoldDB" id="A0A6J1S3P5"/>
<dbReference type="InterPro" id="IPR008271">
    <property type="entry name" value="Ser/Thr_kinase_AS"/>
</dbReference>
<evidence type="ECO:0000256" key="8">
    <source>
        <dbReference type="ARBA" id="ARBA00022692"/>
    </source>
</evidence>
<evidence type="ECO:0000256" key="1">
    <source>
        <dbReference type="ARBA" id="ARBA00001936"/>
    </source>
</evidence>
<dbReference type="GO" id="GO:0004675">
    <property type="term" value="F:transmembrane receptor protein serine/threonine kinase activity"/>
    <property type="evidence" value="ECO:0007669"/>
    <property type="project" value="UniProtKB-EC"/>
</dbReference>
<dbReference type="Pfam" id="PF01064">
    <property type="entry name" value="Activin_recp"/>
    <property type="match status" value="1"/>
</dbReference>
<comment type="subcellular location">
    <subcellularLocation>
        <location evidence="3">Membrane</location>
        <topology evidence="3">Single-pass type I membrane protein</topology>
    </subcellularLocation>
</comment>
<dbReference type="Gene3D" id="3.30.200.20">
    <property type="entry name" value="Phosphorylase Kinase, domain 1"/>
    <property type="match status" value="1"/>
</dbReference>
<dbReference type="InterPro" id="IPR045860">
    <property type="entry name" value="Snake_toxin-like_sf"/>
</dbReference>
<dbReference type="InterPro" id="IPR017441">
    <property type="entry name" value="Protein_kinase_ATP_BS"/>
</dbReference>
<dbReference type="InterPro" id="IPR001245">
    <property type="entry name" value="Ser-Thr/Tyr_kinase_cat_dom"/>
</dbReference>
<proteinExistence type="inferred from homology"/>
<dbReference type="Pfam" id="PF08515">
    <property type="entry name" value="TGF_beta_GS"/>
    <property type="match status" value="1"/>
</dbReference>
<keyword evidence="9" id="KW-0479">Metal-binding</keyword>
<keyword evidence="17 24" id="KW-0675">Receptor</keyword>
<name>A0A6J1S3P5_FRAOC</name>
<dbReference type="Proteomes" id="UP000504606">
    <property type="component" value="Unplaced"/>
</dbReference>
<evidence type="ECO:0000256" key="12">
    <source>
        <dbReference type="ARBA" id="ARBA00022777"/>
    </source>
</evidence>
<evidence type="ECO:0000256" key="17">
    <source>
        <dbReference type="ARBA" id="ARBA00023170"/>
    </source>
</evidence>
<keyword evidence="10 20" id="KW-0732">Signal</keyword>
<dbReference type="GO" id="GO:0043235">
    <property type="term" value="C:receptor complex"/>
    <property type="evidence" value="ECO:0007669"/>
    <property type="project" value="TreeGrafter"/>
</dbReference>
<evidence type="ECO:0000256" key="10">
    <source>
        <dbReference type="ARBA" id="ARBA00022729"/>
    </source>
</evidence>
<evidence type="ECO:0000259" key="21">
    <source>
        <dbReference type="PROSITE" id="PS50011"/>
    </source>
</evidence>
<dbReference type="PROSITE" id="PS00107">
    <property type="entry name" value="PROTEIN_KINASE_ATP"/>
    <property type="match status" value="1"/>
</dbReference>
<dbReference type="CDD" id="cd23532">
    <property type="entry name" value="TFP_LU_ECD_BMPR1"/>
    <property type="match status" value="1"/>
</dbReference>
<dbReference type="Pfam" id="PF07714">
    <property type="entry name" value="PK_Tyr_Ser-Thr"/>
    <property type="match status" value="1"/>
</dbReference>
<accession>A0A6J1S3P5</accession>
<dbReference type="RefSeq" id="XP_026273386.1">
    <property type="nucleotide sequence ID" value="XM_026417601.2"/>
</dbReference>
<evidence type="ECO:0000256" key="19">
    <source>
        <dbReference type="SAM" id="Phobius"/>
    </source>
</evidence>